<feature type="domain" description="C2H2-type" evidence="8">
    <location>
        <begin position="391"/>
        <end position="419"/>
    </location>
</feature>
<dbReference type="PROSITE" id="PS50157">
    <property type="entry name" value="ZINC_FINGER_C2H2_2"/>
    <property type="match status" value="14"/>
</dbReference>
<sequence length="788" mass="90090">MGANIKICLQRNSGVFRLSLREGLPARSQVLIVVDECDGESNFVKDILRAHLLHESFRPVGSTPSLRLEVGGFDAPVEAQELSIVKIPEDSLECAACRSTAADLQNLRVHYREHIADGTLSCSHCEIPFSTLASFKEHLQLHEQKVEKQLDRYVARCDQCEMTFSSVKGLASHRRKHVSERKIPLMDDRSMNESHILVQKTEGPVTVRRLLEERKQPIDQNKADLIICSRCGELFNARTKLDAHLLKMHPDLLNDRCPQCDRVFLTPALLRSHILERHSVHFSSAIGAASVSPDQKKFGCQYCPATYNEPVDLLSHCKMEHLERLRSFECPNCAKKFCMEKRYLNHMLSKSNDCGKRPVCVLCSKFFSSPKSLRDHMRAVHPESESPTRLIRCGVCNEGYATKSALRYHVKAKHGMERYPCSVCDKTFALSVQKIRHERRVHLRGDKLFSCNLCERTFLTSRELLQHLLNGHKVVPSVNEQGQAILPDGSIGPTMKYYACEYCSMTTYSRKSFIRHRVSHTGIWPFTCEVCGKGFLERFQALKHVRHQHALTSETTLNCPQCPRVFVDDSSFEIHQDVHRNSTGHICEMCQKLYENQHALENHKSIAHNIPVDEKFRCELCSQDFIDEALLRKHRVSTHRHFKSFHCPLCSRTFKRRVDLRLHIYTMCRLRKPRKTCTLCEMRFGSSHLFRIHLRFHEGLKPFSCSNCCKSFTLASSLSRHMLREHIISEQREDSRKGGASPVFDETPAACPELPTSTRVTDVLIASSSDLLDLAEIADVMEVDSSVI</sequence>
<keyword evidence="9" id="KW-1185">Reference proteome</keyword>
<evidence type="ECO:0000256" key="3">
    <source>
        <dbReference type="ARBA" id="ARBA00022737"/>
    </source>
</evidence>
<reference evidence="10" key="1">
    <citation type="submission" date="2025-08" db="UniProtKB">
        <authorList>
            <consortium name="RefSeq"/>
        </authorList>
    </citation>
    <scope>IDENTIFICATION</scope>
</reference>
<keyword evidence="3" id="KW-0677">Repeat</keyword>
<dbReference type="PANTHER" id="PTHR24381">
    <property type="entry name" value="ZINC FINGER PROTEIN"/>
    <property type="match status" value="1"/>
</dbReference>
<dbReference type="RefSeq" id="XP_018495160.1">
    <property type="nucleotide sequence ID" value="XM_018639644.2"/>
</dbReference>
<gene>
    <name evidence="10" type="primary">LOC100902412</name>
</gene>
<evidence type="ECO:0000256" key="4">
    <source>
        <dbReference type="ARBA" id="ARBA00022771"/>
    </source>
</evidence>
<feature type="domain" description="C2H2-type" evidence="8">
    <location>
        <begin position="557"/>
        <end position="584"/>
    </location>
</feature>
<dbReference type="SUPFAM" id="SSF57667">
    <property type="entry name" value="beta-beta-alpha zinc fingers"/>
    <property type="match status" value="8"/>
</dbReference>
<dbReference type="Proteomes" id="UP000694867">
    <property type="component" value="Unplaced"/>
</dbReference>
<dbReference type="PANTHER" id="PTHR24381:SF393">
    <property type="entry name" value="CHROMATIN-LINKED ADAPTOR FOR MSL PROTEINS, ISOFORM B"/>
    <property type="match status" value="1"/>
</dbReference>
<feature type="domain" description="C2H2-type" evidence="8">
    <location>
        <begin position="616"/>
        <end position="644"/>
    </location>
</feature>
<dbReference type="PROSITE" id="PS00028">
    <property type="entry name" value="ZINC_FINGER_C2H2_1"/>
    <property type="match status" value="14"/>
</dbReference>
<feature type="domain" description="C2H2-type" evidence="8">
    <location>
        <begin position="703"/>
        <end position="731"/>
    </location>
</feature>
<protein>
    <submittedName>
        <fullName evidence="10">Zinc finger protein 271</fullName>
    </submittedName>
</protein>
<accession>A0AAJ7L421</accession>
<dbReference type="InterPro" id="IPR013087">
    <property type="entry name" value="Znf_C2H2_type"/>
</dbReference>
<evidence type="ECO:0000256" key="5">
    <source>
        <dbReference type="ARBA" id="ARBA00022833"/>
    </source>
</evidence>
<evidence type="ECO:0000256" key="1">
    <source>
        <dbReference type="ARBA" id="ARBA00004123"/>
    </source>
</evidence>
<evidence type="ECO:0000313" key="10">
    <source>
        <dbReference type="RefSeq" id="XP_018495160.1"/>
    </source>
</evidence>
<keyword evidence="5" id="KW-0862">Zinc</keyword>
<dbReference type="GO" id="GO:0000981">
    <property type="term" value="F:DNA-binding transcription factor activity, RNA polymerase II-specific"/>
    <property type="evidence" value="ECO:0007669"/>
    <property type="project" value="TreeGrafter"/>
</dbReference>
<evidence type="ECO:0000256" key="6">
    <source>
        <dbReference type="ARBA" id="ARBA00023242"/>
    </source>
</evidence>
<feature type="domain" description="C2H2-type" evidence="8">
    <location>
        <begin position="449"/>
        <end position="472"/>
    </location>
</feature>
<feature type="domain" description="C2H2-type" evidence="8">
    <location>
        <begin position="328"/>
        <end position="358"/>
    </location>
</feature>
<dbReference type="SMART" id="SM00355">
    <property type="entry name" value="ZnF_C2H2"/>
    <property type="match status" value="19"/>
</dbReference>
<dbReference type="KEGG" id="goe:100902412"/>
<feature type="domain" description="C2H2-type" evidence="8">
    <location>
        <begin position="526"/>
        <end position="554"/>
    </location>
</feature>
<dbReference type="Gene3D" id="3.30.160.60">
    <property type="entry name" value="Classic Zinc Finger"/>
    <property type="match status" value="9"/>
</dbReference>
<dbReference type="FunFam" id="3.30.160.60:FF:000100">
    <property type="entry name" value="Zinc finger 45-like"/>
    <property type="match status" value="1"/>
</dbReference>
<dbReference type="InterPro" id="IPR003604">
    <property type="entry name" value="Matrin/U1-like-C_Znf_C2H2"/>
</dbReference>
<dbReference type="SMART" id="SM00451">
    <property type="entry name" value="ZnF_U1"/>
    <property type="match status" value="6"/>
</dbReference>
<dbReference type="AlphaFoldDB" id="A0AAJ7L421"/>
<evidence type="ECO:0000259" key="8">
    <source>
        <dbReference type="PROSITE" id="PS50157"/>
    </source>
</evidence>
<evidence type="ECO:0000313" key="9">
    <source>
        <dbReference type="Proteomes" id="UP000694867"/>
    </source>
</evidence>
<comment type="subcellular location">
    <subcellularLocation>
        <location evidence="1">Nucleus</location>
    </subcellularLocation>
</comment>
<dbReference type="GO" id="GO:0005634">
    <property type="term" value="C:nucleus"/>
    <property type="evidence" value="ECO:0007669"/>
    <property type="project" value="UniProtKB-SubCell"/>
</dbReference>
<feature type="domain" description="C2H2-type" evidence="8">
    <location>
        <begin position="155"/>
        <end position="182"/>
    </location>
</feature>
<feature type="domain" description="C2H2-type" evidence="8">
    <location>
        <begin position="358"/>
        <end position="386"/>
    </location>
</feature>
<keyword evidence="2" id="KW-0479">Metal-binding</keyword>
<proteinExistence type="predicted"/>
<evidence type="ECO:0000256" key="7">
    <source>
        <dbReference type="PROSITE-ProRule" id="PRU00042"/>
    </source>
</evidence>
<dbReference type="GO" id="GO:0000977">
    <property type="term" value="F:RNA polymerase II transcription regulatory region sequence-specific DNA binding"/>
    <property type="evidence" value="ECO:0007669"/>
    <property type="project" value="TreeGrafter"/>
</dbReference>
<feature type="domain" description="C2H2-type" evidence="8">
    <location>
        <begin position="226"/>
        <end position="249"/>
    </location>
</feature>
<dbReference type="Pfam" id="PF00096">
    <property type="entry name" value="zf-C2H2"/>
    <property type="match status" value="2"/>
</dbReference>
<dbReference type="InterPro" id="IPR036236">
    <property type="entry name" value="Znf_C2H2_sf"/>
</dbReference>
<feature type="domain" description="C2H2-type" evidence="8">
    <location>
        <begin position="645"/>
        <end position="673"/>
    </location>
</feature>
<dbReference type="GeneID" id="100902412"/>
<keyword evidence="4 7" id="KW-0863">Zinc-finger</keyword>
<feature type="domain" description="C2H2-type" evidence="8">
    <location>
        <begin position="419"/>
        <end position="447"/>
    </location>
</feature>
<evidence type="ECO:0000256" key="2">
    <source>
        <dbReference type="ARBA" id="ARBA00022723"/>
    </source>
</evidence>
<dbReference type="GO" id="GO:0008270">
    <property type="term" value="F:zinc ion binding"/>
    <property type="evidence" value="ECO:0007669"/>
    <property type="project" value="UniProtKB-KW"/>
</dbReference>
<feature type="domain" description="C2H2-type" evidence="8">
    <location>
        <begin position="675"/>
        <end position="702"/>
    </location>
</feature>
<feature type="domain" description="C2H2-type" evidence="8">
    <location>
        <begin position="498"/>
        <end position="525"/>
    </location>
</feature>
<keyword evidence="6" id="KW-0539">Nucleus</keyword>
<name>A0AAJ7L421_9ACAR</name>
<organism evidence="9 10">
    <name type="scientific">Galendromus occidentalis</name>
    <name type="common">western predatory mite</name>
    <dbReference type="NCBI Taxonomy" id="34638"/>
    <lineage>
        <taxon>Eukaryota</taxon>
        <taxon>Metazoa</taxon>
        <taxon>Ecdysozoa</taxon>
        <taxon>Arthropoda</taxon>
        <taxon>Chelicerata</taxon>
        <taxon>Arachnida</taxon>
        <taxon>Acari</taxon>
        <taxon>Parasitiformes</taxon>
        <taxon>Mesostigmata</taxon>
        <taxon>Gamasina</taxon>
        <taxon>Phytoseioidea</taxon>
        <taxon>Phytoseiidae</taxon>
        <taxon>Typhlodrominae</taxon>
        <taxon>Galendromus</taxon>
    </lineage>
</organism>